<evidence type="ECO:0000313" key="4">
    <source>
        <dbReference type="Proteomes" id="UP000734854"/>
    </source>
</evidence>
<evidence type="ECO:0000259" key="1">
    <source>
        <dbReference type="Pfam" id="PF01764"/>
    </source>
</evidence>
<sequence length="447" mass="50586">MSLACGIPILECVYCLACTRWVWKRCLHNAGHDSDTWGLASVEEFEPVPRLCRYILANYEDDLETPSLGLTGGCPVDPALVVRRKKYRDTRGRAPPYLIYLDHDHSDVVLAVRGLNMAKESDYAVLLDNSLGKRKFDGGYVHNGLLKAAAWVLDAECDVLRELMEKYPNYTLTFAGHSLGSGVAAMLALVVVLNRDKLGNVDRKRIRCYAIAPARCMSLNLAVRYADIINSVVLQDDFLPRTATPLEDIFKSLFCLPCLLCLRCMRDTCIPEEVMLRDPRRLYAPGRLYHIVERKPFRFGRYPPVVRTAVPVDGRFEHIVLSCNATSDHAILWIEREAQNALELMLQEDKIMEIPPKQRMERQQTLAKDHSEEHKAALRRAVTLSVPDAFSPTAYGTFDDKASDATDDSTSLSTKSRLKMSWHELVERIFDKDDSGHRVLRRSASNS</sequence>
<dbReference type="EMBL" id="JACMSC010000004">
    <property type="protein sequence ID" value="KAG6526411.1"/>
    <property type="molecule type" value="Genomic_DNA"/>
</dbReference>
<dbReference type="Proteomes" id="UP000734854">
    <property type="component" value="Unassembled WGS sequence"/>
</dbReference>
<dbReference type="PANTHER" id="PTHR46398">
    <property type="entry name" value="ALPHA/BETA-HYDROLASES SUPERFAMILY PROTEIN"/>
    <property type="match status" value="1"/>
</dbReference>
<dbReference type="CDD" id="cd00519">
    <property type="entry name" value="Lipase_3"/>
    <property type="match status" value="1"/>
</dbReference>
<proteinExistence type="predicted"/>
<protein>
    <recommendedName>
        <fullName evidence="5">Calmodulin-binding heat-shock protein</fullName>
    </recommendedName>
</protein>
<dbReference type="Pfam" id="PF03893">
    <property type="entry name" value="Lipase3_N"/>
    <property type="match status" value="1"/>
</dbReference>
<evidence type="ECO:0000313" key="3">
    <source>
        <dbReference type="EMBL" id="KAG6526411.1"/>
    </source>
</evidence>
<feature type="domain" description="Fungal lipase-type" evidence="1">
    <location>
        <begin position="109"/>
        <end position="244"/>
    </location>
</feature>
<dbReference type="PANTHER" id="PTHR46398:SF4">
    <property type="entry name" value="ALPHA_BETA-HYDROLASES SUPERFAMILY PROTEIN"/>
    <property type="match status" value="1"/>
</dbReference>
<keyword evidence="4" id="KW-1185">Reference proteome</keyword>
<comment type="caution">
    <text evidence="3">The sequence shown here is derived from an EMBL/GenBank/DDBJ whole genome shotgun (WGS) entry which is preliminary data.</text>
</comment>
<evidence type="ECO:0000259" key="2">
    <source>
        <dbReference type="Pfam" id="PF03893"/>
    </source>
</evidence>
<feature type="domain" description="Mono-/di-acylglycerol lipase N-terminal" evidence="2">
    <location>
        <begin position="10"/>
        <end position="66"/>
    </location>
</feature>
<organism evidence="3 4">
    <name type="scientific">Zingiber officinale</name>
    <name type="common">Ginger</name>
    <name type="synonym">Amomum zingiber</name>
    <dbReference type="NCBI Taxonomy" id="94328"/>
    <lineage>
        <taxon>Eukaryota</taxon>
        <taxon>Viridiplantae</taxon>
        <taxon>Streptophyta</taxon>
        <taxon>Embryophyta</taxon>
        <taxon>Tracheophyta</taxon>
        <taxon>Spermatophyta</taxon>
        <taxon>Magnoliopsida</taxon>
        <taxon>Liliopsida</taxon>
        <taxon>Zingiberales</taxon>
        <taxon>Zingiberaceae</taxon>
        <taxon>Zingiber</taxon>
    </lineage>
</organism>
<gene>
    <name evidence="3" type="ORF">ZIOFF_016395</name>
</gene>
<dbReference type="InterPro" id="IPR002921">
    <property type="entry name" value="Fungal_lipase-type"/>
</dbReference>
<dbReference type="Pfam" id="PF01764">
    <property type="entry name" value="Lipase_3"/>
    <property type="match status" value="1"/>
</dbReference>
<name>A0A8J5LX98_ZINOF</name>
<reference evidence="3 4" key="1">
    <citation type="submission" date="2020-08" db="EMBL/GenBank/DDBJ databases">
        <title>Plant Genome Project.</title>
        <authorList>
            <person name="Zhang R.-G."/>
        </authorList>
    </citation>
    <scope>NUCLEOTIDE SEQUENCE [LARGE SCALE GENOMIC DNA]</scope>
    <source>
        <tissue evidence="3">Rhizome</tissue>
    </source>
</reference>
<dbReference type="AlphaFoldDB" id="A0A8J5LX98"/>
<dbReference type="GO" id="GO:0016042">
    <property type="term" value="P:lipid catabolic process"/>
    <property type="evidence" value="ECO:0007669"/>
    <property type="project" value="InterPro"/>
</dbReference>
<evidence type="ECO:0008006" key="5">
    <source>
        <dbReference type="Google" id="ProtNLM"/>
    </source>
</evidence>
<accession>A0A8J5LX98</accession>
<dbReference type="OrthoDB" id="438440at2759"/>
<dbReference type="InterPro" id="IPR005592">
    <property type="entry name" value="Mono/diacylglycerol_lipase_N"/>
</dbReference>